<keyword evidence="1" id="KW-0472">Membrane</keyword>
<keyword evidence="1" id="KW-0812">Transmembrane</keyword>
<dbReference type="PANTHER" id="PTHR41307:SF1">
    <property type="entry name" value="MEMBRANE PROTEIN"/>
    <property type="match status" value="1"/>
</dbReference>
<name>A0ABQ5JIR4_9LACO</name>
<evidence type="ECO:0000313" key="3">
    <source>
        <dbReference type="Proteomes" id="UP001055149"/>
    </source>
</evidence>
<dbReference type="PANTHER" id="PTHR41307">
    <property type="entry name" value="MEMBRANE PROTEIN-RELATED"/>
    <property type="match status" value="1"/>
</dbReference>
<dbReference type="SUPFAM" id="SSF158560">
    <property type="entry name" value="BH3980-like"/>
    <property type="match status" value="1"/>
</dbReference>
<comment type="caution">
    <text evidence="2">The sequence shown here is derived from an EMBL/GenBank/DDBJ whole genome shotgun (WGS) entry which is preliminary data.</text>
</comment>
<evidence type="ECO:0000313" key="2">
    <source>
        <dbReference type="EMBL" id="GKS81059.1"/>
    </source>
</evidence>
<keyword evidence="1" id="KW-1133">Transmembrane helix</keyword>
<proteinExistence type="predicted"/>
<feature type="transmembrane region" description="Helical" evidence="1">
    <location>
        <begin position="96"/>
        <end position="113"/>
    </location>
</feature>
<evidence type="ECO:0008006" key="4">
    <source>
        <dbReference type="Google" id="ProtNLM"/>
    </source>
</evidence>
<evidence type="ECO:0000256" key="1">
    <source>
        <dbReference type="SAM" id="Phobius"/>
    </source>
</evidence>
<feature type="transmembrane region" description="Helical" evidence="1">
    <location>
        <begin position="193"/>
        <end position="210"/>
    </location>
</feature>
<protein>
    <recommendedName>
        <fullName evidence="4">DUF1129 family protein</fullName>
    </recommendedName>
</protein>
<reference evidence="2" key="1">
    <citation type="journal article" date="2022" name="Int. J. Syst. Evol. Microbiol.">
        <title>A novel species of lactic acid bacteria, Ligilactobacillus pabuli sp. nov., isolated from alfalfa silage.</title>
        <authorList>
            <person name="Tohno M."/>
            <person name="Tanizawa Y."/>
            <person name="Sawada H."/>
            <person name="Sakamoto M."/>
            <person name="Ohkuma M."/>
            <person name="Kobayashi H."/>
        </authorList>
    </citation>
    <scope>NUCLEOTIDE SEQUENCE</scope>
    <source>
        <strain evidence="2">AF129</strain>
    </source>
</reference>
<accession>A0ABQ5JIR4</accession>
<dbReference type="EMBL" id="BQXH01000005">
    <property type="protein sequence ID" value="GKS81059.1"/>
    <property type="molecule type" value="Genomic_DNA"/>
</dbReference>
<dbReference type="Proteomes" id="UP001055149">
    <property type="component" value="Unassembled WGS sequence"/>
</dbReference>
<organism evidence="2 3">
    <name type="scientific">Ligilactobacillus pabuli</name>
    <dbReference type="NCBI Taxonomy" id="2886039"/>
    <lineage>
        <taxon>Bacteria</taxon>
        <taxon>Bacillati</taxon>
        <taxon>Bacillota</taxon>
        <taxon>Bacilli</taxon>
        <taxon>Lactobacillales</taxon>
        <taxon>Lactobacillaceae</taxon>
        <taxon>Ligilactobacillus</taxon>
    </lineage>
</organism>
<gene>
    <name evidence="2" type="ORF">LPAF129_07440</name>
</gene>
<keyword evidence="3" id="KW-1185">Reference proteome</keyword>
<feature type="transmembrane region" description="Helical" evidence="1">
    <location>
        <begin position="217"/>
        <end position="235"/>
    </location>
</feature>
<feature type="transmembrane region" description="Helical" evidence="1">
    <location>
        <begin position="255"/>
        <end position="273"/>
    </location>
</feature>
<dbReference type="RefSeq" id="WP_244054827.1">
    <property type="nucleotide sequence ID" value="NZ_BQXH01000005.1"/>
</dbReference>
<feature type="transmembrane region" description="Helical" evidence="1">
    <location>
        <begin position="163"/>
        <end position="181"/>
    </location>
</feature>
<feature type="transmembrane region" description="Helical" evidence="1">
    <location>
        <begin position="125"/>
        <end position="142"/>
    </location>
</feature>
<sequence length="276" mass="31327">MTKEQTFVAENNQLRQKLTSENEEFYSNLLLYVRTRSFIQDQEDIESKLLEILQDLLDAQSDNVSAEQYFGRNAKQVADELLTQFPRSLTKFFKDILFILGIYLFFIALPSMASPHSALDIGTGILNGFYLVLAIFLIFRFLSNTIYEAASKKATNWQKNIKPTLLGILLIVPIFLIQFFITTPFQITIGNRLGITIIVFWFVIGTILFVKQQDKKTWLPLVFFLLILGVLGIAQRLPGTIGSFLTTTTGQTTELIIVLTASAFFLLGNFILAKKN</sequence>